<evidence type="ECO:0000313" key="2">
    <source>
        <dbReference type="EMBL" id="MFM0716481.1"/>
    </source>
</evidence>
<gene>
    <name evidence="2" type="ORF">PQQ73_09090</name>
</gene>
<dbReference type="EMBL" id="JAQQCL010000005">
    <property type="protein sequence ID" value="MFM0716481.1"/>
    <property type="molecule type" value="Genomic_DNA"/>
</dbReference>
<name>A0ABW9EBS3_9BURK</name>
<dbReference type="InterPro" id="IPR007534">
    <property type="entry name" value="LuxE"/>
</dbReference>
<dbReference type="InterPro" id="IPR042099">
    <property type="entry name" value="ANL_N_sf"/>
</dbReference>
<dbReference type="Gene3D" id="3.40.50.12780">
    <property type="entry name" value="N-terminal domain of ligase-like"/>
    <property type="match status" value="1"/>
</dbReference>
<proteinExistence type="predicted"/>
<reference evidence="2 3" key="1">
    <citation type="journal article" date="2024" name="Chem. Sci.">
        <title>Discovery of megapolipeptins by genome mining of a Burkholderiales bacteria collection.</title>
        <authorList>
            <person name="Paulo B.S."/>
            <person name="Recchia M.J.J."/>
            <person name="Lee S."/>
            <person name="Fergusson C.H."/>
            <person name="Romanowski S.B."/>
            <person name="Hernandez A."/>
            <person name="Krull N."/>
            <person name="Liu D.Y."/>
            <person name="Cavanagh H."/>
            <person name="Bos A."/>
            <person name="Gray C.A."/>
            <person name="Murphy B.T."/>
            <person name="Linington R.G."/>
            <person name="Eustaquio A.S."/>
        </authorList>
    </citation>
    <scope>NUCLEOTIDE SEQUENCE [LARGE SCALE GENOMIC DNA]</scope>
    <source>
        <strain evidence="2 3">RL17-350-BIC-E</strain>
    </source>
</reference>
<organism evidence="2 3">
    <name type="scientific">Paraburkholderia strydomiana</name>
    <dbReference type="NCBI Taxonomy" id="1245417"/>
    <lineage>
        <taxon>Bacteria</taxon>
        <taxon>Pseudomonadati</taxon>
        <taxon>Pseudomonadota</taxon>
        <taxon>Betaproteobacteria</taxon>
        <taxon>Burkholderiales</taxon>
        <taxon>Burkholderiaceae</taxon>
        <taxon>Paraburkholderia</taxon>
    </lineage>
</organism>
<comment type="caution">
    <text evidence="2">The sequence shown here is derived from an EMBL/GenBank/DDBJ whole genome shotgun (WGS) entry which is preliminary data.</text>
</comment>
<sequence length="360" mass="40146">MSEPTVLSEVPQWPVFGFSKADKDRMLLGELQRLTDWHYGACPQYRAIVDKFGSPREAAGLQALPFLPVRLFKHEQLLSVPRADIIKTMTSSGTSGQSVSQIFLDKRTSALQVKVLSRIVGDFIGPKRLPMLVIDCRATVADRYRFSARTAGILGFSIFGRDVEFALNDDMSLNLEGVRRFLDKYPDQPILLFGFTFIVWQHLVQALEASGDTLTLEHGILIHGGGWKQLQSQAVSTEEFKRRLEHAAGVKRVHNYYGMVEQTGSIFVECEQGHQHASSWSDVIIRDPLDFSPLPPGKPGLIQLLSVIPHSYPGHSLLSEDQGEIVGVDDCACGRKGTYFKVHGRIQNAETRGCSDTYSR</sequence>
<evidence type="ECO:0000313" key="3">
    <source>
        <dbReference type="Proteomes" id="UP001629392"/>
    </source>
</evidence>
<protein>
    <submittedName>
        <fullName evidence="2">Acyl-protein synthetase</fullName>
    </submittedName>
</protein>
<accession>A0ABW9EBS3</accession>
<evidence type="ECO:0000259" key="1">
    <source>
        <dbReference type="Pfam" id="PF04443"/>
    </source>
</evidence>
<dbReference type="Pfam" id="PF04443">
    <property type="entry name" value="LuxE"/>
    <property type="match status" value="1"/>
</dbReference>
<feature type="domain" description="Acyl-protein synthetase LuxE" evidence="1">
    <location>
        <begin position="18"/>
        <end position="359"/>
    </location>
</feature>
<dbReference type="Proteomes" id="UP001629392">
    <property type="component" value="Unassembled WGS sequence"/>
</dbReference>
<keyword evidence="3" id="KW-1185">Reference proteome</keyword>
<dbReference type="RefSeq" id="WP_408152759.1">
    <property type="nucleotide sequence ID" value="NZ_JAQQCL010000005.1"/>
</dbReference>